<organism evidence="2 3">
    <name type="scientific">Dethiosulfatarculus sandiegensis</name>
    <dbReference type="NCBI Taxonomy" id="1429043"/>
    <lineage>
        <taxon>Bacteria</taxon>
        <taxon>Pseudomonadati</taxon>
        <taxon>Thermodesulfobacteriota</taxon>
        <taxon>Desulfarculia</taxon>
        <taxon>Desulfarculales</taxon>
        <taxon>Desulfarculaceae</taxon>
        <taxon>Dethiosulfatarculus</taxon>
    </lineage>
</organism>
<evidence type="ECO:0000313" key="3">
    <source>
        <dbReference type="Proteomes" id="UP000032233"/>
    </source>
</evidence>
<dbReference type="AlphaFoldDB" id="A0A0D2JI84"/>
<dbReference type="Proteomes" id="UP000032233">
    <property type="component" value="Unassembled WGS sequence"/>
</dbReference>
<evidence type="ECO:0000313" key="2">
    <source>
        <dbReference type="EMBL" id="KIX15406.1"/>
    </source>
</evidence>
<feature type="transmembrane region" description="Helical" evidence="1">
    <location>
        <begin position="146"/>
        <end position="171"/>
    </location>
</feature>
<name>A0A0D2JI84_9BACT</name>
<evidence type="ECO:0000256" key="1">
    <source>
        <dbReference type="SAM" id="Phobius"/>
    </source>
</evidence>
<keyword evidence="3" id="KW-1185">Reference proteome</keyword>
<dbReference type="EMBL" id="AZAC01000003">
    <property type="protein sequence ID" value="KIX15406.1"/>
    <property type="molecule type" value="Genomic_DNA"/>
</dbReference>
<keyword evidence="1" id="KW-1133">Transmembrane helix</keyword>
<gene>
    <name evidence="2" type="ORF">X474_03590</name>
</gene>
<accession>A0A0D2JI84</accession>
<dbReference type="InParanoid" id="A0A0D2JI84"/>
<proteinExistence type="predicted"/>
<sequence>MNTPTLGQKTAVRFMLVSLLFLLLGCLEGLMHPTKWMLKDFYLFLLGLEPQHLKPFFGYFVGKIHTHVSLLGWVTSALMGLFYFTAEQIKGTNHYRSFLCTANLWLHVAGVLILVFGFHLVGLVALPTGHAIGSPEFRAAASQVKLLVVIGGLCVFFSAVIFTFNLSATLLKKNDLKKVREN</sequence>
<feature type="transmembrane region" description="Helical" evidence="1">
    <location>
        <begin position="64"/>
        <end position="84"/>
    </location>
</feature>
<dbReference type="RefSeq" id="WP_044346728.1">
    <property type="nucleotide sequence ID" value="NZ_AZAC01000003.1"/>
</dbReference>
<dbReference type="SUPFAM" id="SSF81442">
    <property type="entry name" value="Cytochrome c oxidase subunit I-like"/>
    <property type="match status" value="1"/>
</dbReference>
<comment type="caution">
    <text evidence="2">The sequence shown here is derived from an EMBL/GenBank/DDBJ whole genome shotgun (WGS) entry which is preliminary data.</text>
</comment>
<dbReference type="OrthoDB" id="9808748at2"/>
<protein>
    <recommendedName>
        <fullName evidence="4">Cytochrome oxidase subunit I profile domain-containing protein</fullName>
    </recommendedName>
</protein>
<reference evidence="2 3" key="1">
    <citation type="submission" date="2013-11" db="EMBL/GenBank/DDBJ databases">
        <title>Metagenomic analysis of a methanogenic consortium involved in long chain n-alkane degradation.</title>
        <authorList>
            <person name="Davidova I.A."/>
            <person name="Callaghan A.V."/>
            <person name="Wawrik B."/>
            <person name="Pruitt S."/>
            <person name="Marks C."/>
            <person name="Duncan K.E."/>
            <person name="Suflita J.M."/>
        </authorList>
    </citation>
    <scope>NUCLEOTIDE SEQUENCE [LARGE SCALE GENOMIC DNA]</scope>
    <source>
        <strain evidence="2 3">SPR</strain>
    </source>
</reference>
<dbReference type="InterPro" id="IPR036927">
    <property type="entry name" value="Cyt_c_oxase-like_su1_sf"/>
</dbReference>
<dbReference type="STRING" id="1429043.X474_03590"/>
<keyword evidence="1" id="KW-0812">Transmembrane</keyword>
<evidence type="ECO:0008006" key="4">
    <source>
        <dbReference type="Google" id="ProtNLM"/>
    </source>
</evidence>
<feature type="transmembrane region" description="Helical" evidence="1">
    <location>
        <begin position="104"/>
        <end position="126"/>
    </location>
</feature>
<dbReference type="Gene3D" id="1.20.210.10">
    <property type="entry name" value="Cytochrome c oxidase-like, subunit I domain"/>
    <property type="match status" value="1"/>
</dbReference>
<keyword evidence="1" id="KW-0472">Membrane</keyword>